<dbReference type="InterPro" id="IPR003477">
    <property type="entry name" value="PemK-like"/>
</dbReference>
<dbReference type="Pfam" id="PF02452">
    <property type="entry name" value="PemK_toxin"/>
    <property type="match status" value="1"/>
</dbReference>
<feature type="region of interest" description="Disordered" evidence="1">
    <location>
        <begin position="1"/>
        <end position="38"/>
    </location>
</feature>
<dbReference type="GO" id="GO:0003677">
    <property type="term" value="F:DNA binding"/>
    <property type="evidence" value="ECO:0007669"/>
    <property type="project" value="InterPro"/>
</dbReference>
<dbReference type="SUPFAM" id="SSF50118">
    <property type="entry name" value="Cell growth inhibitor/plasmid maintenance toxic component"/>
    <property type="match status" value="1"/>
</dbReference>
<comment type="caution">
    <text evidence="2">The sequence shown here is derived from an EMBL/GenBank/DDBJ whole genome shotgun (WGS) entry which is preliminary data.</text>
</comment>
<evidence type="ECO:0000256" key="1">
    <source>
        <dbReference type="SAM" id="MobiDB-lite"/>
    </source>
</evidence>
<proteinExistence type="predicted"/>
<dbReference type="OrthoDB" id="5184628at2"/>
<gene>
    <name evidence="2" type="ORF">ESP62_000460</name>
</gene>
<evidence type="ECO:0000313" key="3">
    <source>
        <dbReference type="Proteomes" id="UP001515100"/>
    </source>
</evidence>
<keyword evidence="3" id="KW-1185">Reference proteome</keyword>
<reference evidence="2" key="1">
    <citation type="submission" date="2019-09" db="EMBL/GenBank/DDBJ databases">
        <authorList>
            <person name="Li J."/>
        </authorList>
    </citation>
    <scope>NUCLEOTIDE SEQUENCE [LARGE SCALE GENOMIC DNA]</scope>
    <source>
        <strain evidence="2">NRBC 14897</strain>
    </source>
</reference>
<protein>
    <submittedName>
        <fullName evidence="2">Type II toxin-antitoxin system PemK/MazF family toxin</fullName>
    </submittedName>
</protein>
<sequence length="196" mass="21381">MAPHAVAARGRGASSARARRRARPHGQRGLRARLPGPGGPACRLPRAVARSLTGTSCGLWQSCCVHIAYDPHPDGRPDPGEVVWTWVPYEDDPAQGKDRPVLLIARDGDLLVALAMTSKDHDRDHEQERQAGRFWLDLGTGPWDPAGRPSEVRLNRFLVVDPADIRREGAVLDEQRFEAVAAAVRPFVPGGEGERA</sequence>
<name>A0A641AQD0_9ACTN</name>
<feature type="compositionally biased region" description="Low complexity" evidence="1">
    <location>
        <begin position="1"/>
        <end position="16"/>
    </location>
</feature>
<dbReference type="AlphaFoldDB" id="A0A641AQD0"/>
<dbReference type="Proteomes" id="UP001515100">
    <property type="component" value="Unassembled WGS sequence"/>
</dbReference>
<evidence type="ECO:0000313" key="2">
    <source>
        <dbReference type="EMBL" id="KAA1379727.1"/>
    </source>
</evidence>
<feature type="compositionally biased region" description="Basic residues" evidence="1">
    <location>
        <begin position="17"/>
        <end position="31"/>
    </location>
</feature>
<accession>A0A641AQD0</accession>
<dbReference type="EMBL" id="SDPP02000001">
    <property type="protein sequence ID" value="KAA1379727.1"/>
    <property type="molecule type" value="Genomic_DNA"/>
</dbReference>
<organism evidence="2 3">
    <name type="scientific">Aeromicrobium fastidiosum</name>
    <dbReference type="NCBI Taxonomy" id="52699"/>
    <lineage>
        <taxon>Bacteria</taxon>
        <taxon>Bacillati</taxon>
        <taxon>Actinomycetota</taxon>
        <taxon>Actinomycetes</taxon>
        <taxon>Propionibacteriales</taxon>
        <taxon>Nocardioidaceae</taxon>
        <taxon>Aeromicrobium</taxon>
    </lineage>
</organism>